<accession>A0A8D8XZM8</accession>
<sequence length="102" mass="11894">MSAFVLDQVKISKGKVKIFFAKYCRDFCLLYVSKLIHLPISKKIFMEQKLQTLMKNCGSSTWHLTLLIRIVNVFYGTEFEWQSVNSSNIKCRVVYGLFEPFG</sequence>
<evidence type="ECO:0000313" key="1">
    <source>
        <dbReference type="EMBL" id="CAG6713134.1"/>
    </source>
</evidence>
<reference evidence="1" key="1">
    <citation type="submission" date="2021-05" db="EMBL/GenBank/DDBJ databases">
        <authorList>
            <person name="Alioto T."/>
            <person name="Alioto T."/>
            <person name="Gomez Garrido J."/>
        </authorList>
    </citation>
    <scope>NUCLEOTIDE SEQUENCE</scope>
</reference>
<proteinExistence type="predicted"/>
<dbReference type="EMBL" id="HBUF01350229">
    <property type="protein sequence ID" value="CAG6713134.1"/>
    <property type="molecule type" value="Transcribed_RNA"/>
</dbReference>
<protein>
    <submittedName>
        <fullName evidence="1">Uncharacterized protein</fullName>
    </submittedName>
</protein>
<organism evidence="1">
    <name type="scientific">Cacopsylla melanoneura</name>
    <dbReference type="NCBI Taxonomy" id="428564"/>
    <lineage>
        <taxon>Eukaryota</taxon>
        <taxon>Metazoa</taxon>
        <taxon>Ecdysozoa</taxon>
        <taxon>Arthropoda</taxon>
        <taxon>Hexapoda</taxon>
        <taxon>Insecta</taxon>
        <taxon>Pterygota</taxon>
        <taxon>Neoptera</taxon>
        <taxon>Paraneoptera</taxon>
        <taxon>Hemiptera</taxon>
        <taxon>Sternorrhyncha</taxon>
        <taxon>Psylloidea</taxon>
        <taxon>Psyllidae</taxon>
        <taxon>Psyllinae</taxon>
        <taxon>Cacopsylla</taxon>
    </lineage>
</organism>
<dbReference type="AlphaFoldDB" id="A0A8D8XZM8"/>
<name>A0A8D8XZM8_9HEMI</name>